<dbReference type="Pfam" id="PF20722">
    <property type="entry name" value="DUF6830"/>
    <property type="match status" value="1"/>
</dbReference>
<accession>A0A9P7F4K9</accession>
<evidence type="ECO:0000313" key="3">
    <source>
        <dbReference type="Proteomes" id="UP000823399"/>
    </source>
</evidence>
<evidence type="ECO:0000259" key="1">
    <source>
        <dbReference type="Pfam" id="PF20722"/>
    </source>
</evidence>
<feature type="domain" description="DUF6830" evidence="1">
    <location>
        <begin position="651"/>
        <end position="799"/>
    </location>
</feature>
<dbReference type="OrthoDB" id="3232986at2759"/>
<dbReference type="RefSeq" id="XP_041290944.1">
    <property type="nucleotide sequence ID" value="XM_041439852.1"/>
</dbReference>
<reference evidence="2" key="1">
    <citation type="journal article" date="2020" name="New Phytol.">
        <title>Comparative genomics reveals dynamic genome evolution in host specialist ectomycorrhizal fungi.</title>
        <authorList>
            <person name="Lofgren L.A."/>
            <person name="Nguyen N.H."/>
            <person name="Vilgalys R."/>
            <person name="Ruytinx J."/>
            <person name="Liao H.L."/>
            <person name="Branco S."/>
            <person name="Kuo A."/>
            <person name="LaButti K."/>
            <person name="Lipzen A."/>
            <person name="Andreopoulos W."/>
            <person name="Pangilinan J."/>
            <person name="Riley R."/>
            <person name="Hundley H."/>
            <person name="Na H."/>
            <person name="Barry K."/>
            <person name="Grigoriev I.V."/>
            <person name="Stajich J.E."/>
            <person name="Kennedy P.G."/>
        </authorList>
    </citation>
    <scope>NUCLEOTIDE SEQUENCE</scope>
    <source>
        <strain evidence="2">FC423</strain>
    </source>
</reference>
<sequence length="909" mass="102778">MFQCPSCRKNGFSTHEAVAHHMSQPRSVCSTWIEDVIRLKTIIQPLEDDPINVDQESFVHDNYHSASYNDTNIQAAGGLFEEEHIPASRNEFLDLFPGSAEVYEGGYTFLGLFDADENSAHRVHNPYYPFSGRKEWEVASWLLRSGLSMGKIDSFLSLEMIKALSLSFHSAKELRGRAEQLPSGLRWLSRVIETAHPTKSPVVLYWRDPLECIASIMNNPSFRNQFNVMPQKVYSTAKRTCRIYSEWMTGDDAWNMQSALPDGATLLGIMLVAHPLIISLANISMNTCAKISSDSFLLTALLPVPKFIHKKKHMRGVLEDRLIHQCLDIVLEPLKRAARVGVMMLDPMVVYTWADPLDLEAFFREAQKFQLNGVAESFWRDWILAEPSHFFTPELLHHVHWEFWDHDAKWLINALGESEIDFRFSVLPRITGLRHFHGGISKLKQVTGRCQHDIQHYIIAVCADAAPQGVLTAICALMDFRYLVQASRIDDDGLERISAALNKFYAHKDAIITAGLRRGEGKKVITNWHIPKLEFMQSIVPSICNTGVPMQWTADATEHAHITVVKVPARSSNNNNYDPQICRHLDREEKCCRFDLATSLLDHNKLRSTTVVEVDEGYEGDEGDEGDVDEDIPADLLSTVAFPGRSRPIMNYFMVPNSLCHKDVGTVPRPLHMFTVGQTAFHLAYSPSIRSITVDEAAVKFGLPDLRPAIADFLYHHVGGGRRAGPDVQLPFDNLQVWFKLRLQDTDFHDSSAIQPVQTLNCTPPCAAWPWGRFDTVLINTCAGFSWPASGFQGHSVVQIRLIMRLLTGNALQDCFLTYVHRFDSVTLLGSDGRDPTTQLHVFKRAKRSNGTRLGDVILLSQVKSPINLIPRFGSIADNRLTTSNCMEHCSEFWLNKYWNKQLFFSLST</sequence>
<protein>
    <recommendedName>
        <fullName evidence="1">DUF6830 domain-containing protein</fullName>
    </recommendedName>
</protein>
<name>A0A9P7F4K9_9AGAM</name>
<keyword evidence="3" id="KW-1185">Reference proteome</keyword>
<gene>
    <name evidence="2" type="ORF">F5147DRAFT_746513</name>
</gene>
<evidence type="ECO:0000313" key="2">
    <source>
        <dbReference type="EMBL" id="KAG2104645.1"/>
    </source>
</evidence>
<comment type="caution">
    <text evidence="2">The sequence shown here is derived from an EMBL/GenBank/DDBJ whole genome shotgun (WGS) entry which is preliminary data.</text>
</comment>
<dbReference type="Pfam" id="PF18759">
    <property type="entry name" value="Plavaka"/>
    <property type="match status" value="2"/>
</dbReference>
<dbReference type="InterPro" id="IPR041078">
    <property type="entry name" value="Plavaka"/>
</dbReference>
<dbReference type="AlphaFoldDB" id="A0A9P7F4K9"/>
<dbReference type="Proteomes" id="UP000823399">
    <property type="component" value="Unassembled WGS sequence"/>
</dbReference>
<dbReference type="GeneID" id="64702111"/>
<organism evidence="2 3">
    <name type="scientific">Suillus discolor</name>
    <dbReference type="NCBI Taxonomy" id="1912936"/>
    <lineage>
        <taxon>Eukaryota</taxon>
        <taxon>Fungi</taxon>
        <taxon>Dikarya</taxon>
        <taxon>Basidiomycota</taxon>
        <taxon>Agaricomycotina</taxon>
        <taxon>Agaricomycetes</taxon>
        <taxon>Agaricomycetidae</taxon>
        <taxon>Boletales</taxon>
        <taxon>Suillineae</taxon>
        <taxon>Suillaceae</taxon>
        <taxon>Suillus</taxon>
    </lineage>
</organism>
<dbReference type="InterPro" id="IPR049233">
    <property type="entry name" value="DUF6830"/>
</dbReference>
<dbReference type="EMBL" id="JABBWM010000040">
    <property type="protein sequence ID" value="KAG2104645.1"/>
    <property type="molecule type" value="Genomic_DNA"/>
</dbReference>
<proteinExistence type="predicted"/>